<dbReference type="GO" id="GO:0008270">
    <property type="term" value="F:zinc ion binding"/>
    <property type="evidence" value="ECO:0007669"/>
    <property type="project" value="UniProtKB-KW"/>
</dbReference>
<keyword evidence="1" id="KW-0479">Metal-binding</keyword>
<accession>A0AAV5U8M4</accession>
<feature type="non-terminal residue" evidence="3">
    <location>
        <position position="1"/>
    </location>
</feature>
<protein>
    <recommendedName>
        <fullName evidence="2">C2H2-type domain-containing protein</fullName>
    </recommendedName>
</protein>
<reference evidence="3" key="1">
    <citation type="submission" date="2023-10" db="EMBL/GenBank/DDBJ databases">
        <title>Genome assembly of Pristionchus species.</title>
        <authorList>
            <person name="Yoshida K."/>
            <person name="Sommer R.J."/>
        </authorList>
    </citation>
    <scope>NUCLEOTIDE SEQUENCE</scope>
    <source>
        <strain evidence="3">RS0144</strain>
    </source>
</reference>
<evidence type="ECO:0000313" key="3">
    <source>
        <dbReference type="EMBL" id="GMT03215.1"/>
    </source>
</evidence>
<dbReference type="EMBL" id="BTSX01000006">
    <property type="protein sequence ID" value="GMT03215.1"/>
    <property type="molecule type" value="Genomic_DNA"/>
</dbReference>
<sequence length="112" mass="12503">HLMPDKAFVCGCAYCQWKKDEKMEGSSTLLVTTPTSAPIDESGCMAMGQTSPLTDHFTFECRHCPLGFADQNIHTLHMSYHSLDNPLQCSKCGHICESALHFNMHLMQSCHV</sequence>
<organism evidence="3 4">
    <name type="scientific">Pristionchus entomophagus</name>
    <dbReference type="NCBI Taxonomy" id="358040"/>
    <lineage>
        <taxon>Eukaryota</taxon>
        <taxon>Metazoa</taxon>
        <taxon>Ecdysozoa</taxon>
        <taxon>Nematoda</taxon>
        <taxon>Chromadorea</taxon>
        <taxon>Rhabditida</taxon>
        <taxon>Rhabditina</taxon>
        <taxon>Diplogasteromorpha</taxon>
        <taxon>Diplogasteroidea</taxon>
        <taxon>Neodiplogasteridae</taxon>
        <taxon>Pristionchus</taxon>
    </lineage>
</organism>
<dbReference type="AlphaFoldDB" id="A0AAV5U8M4"/>
<proteinExistence type="predicted"/>
<dbReference type="InterPro" id="IPR036236">
    <property type="entry name" value="Znf_C2H2_sf"/>
</dbReference>
<evidence type="ECO:0000313" key="4">
    <source>
        <dbReference type="Proteomes" id="UP001432027"/>
    </source>
</evidence>
<dbReference type="PROSITE" id="PS00028">
    <property type="entry name" value="ZINC_FINGER_C2H2_1"/>
    <property type="match status" value="2"/>
</dbReference>
<dbReference type="Proteomes" id="UP001432027">
    <property type="component" value="Unassembled WGS sequence"/>
</dbReference>
<name>A0AAV5U8M4_9BILA</name>
<keyword evidence="1" id="KW-0863">Zinc-finger</keyword>
<gene>
    <name evidence="3" type="ORF">PENTCL1PPCAC_25389</name>
</gene>
<evidence type="ECO:0000256" key="1">
    <source>
        <dbReference type="PROSITE-ProRule" id="PRU00042"/>
    </source>
</evidence>
<dbReference type="SMART" id="SM00355">
    <property type="entry name" value="ZnF_C2H2"/>
    <property type="match status" value="2"/>
</dbReference>
<comment type="caution">
    <text evidence="3">The sequence shown here is derived from an EMBL/GenBank/DDBJ whole genome shotgun (WGS) entry which is preliminary data.</text>
</comment>
<dbReference type="InterPro" id="IPR013087">
    <property type="entry name" value="Znf_C2H2_type"/>
</dbReference>
<keyword evidence="4" id="KW-1185">Reference proteome</keyword>
<keyword evidence="1" id="KW-0862">Zinc</keyword>
<feature type="domain" description="C2H2-type" evidence="2">
    <location>
        <begin position="59"/>
        <end position="86"/>
    </location>
</feature>
<evidence type="ECO:0000259" key="2">
    <source>
        <dbReference type="PROSITE" id="PS50157"/>
    </source>
</evidence>
<dbReference type="PROSITE" id="PS50157">
    <property type="entry name" value="ZINC_FINGER_C2H2_2"/>
    <property type="match status" value="1"/>
</dbReference>
<dbReference type="SUPFAM" id="SSF57667">
    <property type="entry name" value="beta-beta-alpha zinc fingers"/>
    <property type="match status" value="1"/>
</dbReference>